<name>A0A1H9P5H3_9BACI</name>
<feature type="domain" description="Cell wall elongation regulator TseB-like" evidence="2">
    <location>
        <begin position="37"/>
        <end position="80"/>
    </location>
</feature>
<evidence type="ECO:0000313" key="3">
    <source>
        <dbReference type="EMBL" id="SER43337.1"/>
    </source>
</evidence>
<dbReference type="AlphaFoldDB" id="A0A1H9P5H3"/>
<keyword evidence="1" id="KW-0472">Membrane</keyword>
<dbReference type="Pfam" id="PF17881">
    <property type="entry name" value="TseB"/>
    <property type="match status" value="1"/>
</dbReference>
<dbReference type="RefSeq" id="WP_093047094.1">
    <property type="nucleotide sequence ID" value="NZ_FOGT01000001.1"/>
</dbReference>
<evidence type="ECO:0000313" key="4">
    <source>
        <dbReference type="Proteomes" id="UP000198571"/>
    </source>
</evidence>
<reference evidence="4" key="1">
    <citation type="submission" date="2016-10" db="EMBL/GenBank/DDBJ databases">
        <authorList>
            <person name="Varghese N."/>
            <person name="Submissions S."/>
        </authorList>
    </citation>
    <scope>NUCLEOTIDE SEQUENCE [LARGE SCALE GENOMIC DNA]</scope>
    <source>
        <strain evidence="4">S9</strain>
    </source>
</reference>
<dbReference type="EMBL" id="FOGT01000001">
    <property type="protein sequence ID" value="SER43337.1"/>
    <property type="molecule type" value="Genomic_DNA"/>
</dbReference>
<keyword evidence="1" id="KW-0812">Transmembrane</keyword>
<proteinExistence type="predicted"/>
<organism evidence="3 4">
    <name type="scientific">Salipaludibacillus aurantiacus</name>
    <dbReference type="NCBI Taxonomy" id="1601833"/>
    <lineage>
        <taxon>Bacteria</taxon>
        <taxon>Bacillati</taxon>
        <taxon>Bacillota</taxon>
        <taxon>Bacilli</taxon>
        <taxon>Bacillales</taxon>
        <taxon>Bacillaceae</taxon>
    </lineage>
</organism>
<dbReference type="InterPro" id="IPR046350">
    <property type="entry name" value="Cystatin_sf"/>
</dbReference>
<gene>
    <name evidence="3" type="ORF">SAMN05518684_101150</name>
</gene>
<dbReference type="Gene3D" id="3.10.450.40">
    <property type="match status" value="2"/>
</dbReference>
<feature type="transmembrane region" description="Helical" evidence="1">
    <location>
        <begin position="6"/>
        <end position="25"/>
    </location>
</feature>
<dbReference type="STRING" id="1601833.SAMN05518684_101150"/>
<dbReference type="OrthoDB" id="2381181at2"/>
<evidence type="ECO:0000256" key="1">
    <source>
        <dbReference type="SAM" id="Phobius"/>
    </source>
</evidence>
<dbReference type="Proteomes" id="UP000198571">
    <property type="component" value="Unassembled WGS sequence"/>
</dbReference>
<protein>
    <submittedName>
        <fullName evidence="3">Uncharacterized protein YpmB</fullName>
    </submittedName>
</protein>
<keyword evidence="4" id="KW-1185">Reference proteome</keyword>
<keyword evidence="1" id="KW-1133">Transmembrane helix</keyword>
<sequence length="163" mass="19059">MKAWIISISAVFIIGFIAFSSYIYYVTAEPLREREEAAVQLASEHVSLSEVRDIQYYHGRRSYQVIDAVNEDGEDIYIWVEEDEDRDEVNIEVRLHSEGLTKEEVMEIAVSELEIQSIKSVRLGMTGSTPVYEVSYMDQVDRHSFYYLTFEDGTYIRHYQFLS</sequence>
<evidence type="ECO:0000259" key="2">
    <source>
        <dbReference type="Pfam" id="PF17881"/>
    </source>
</evidence>
<dbReference type="InterPro" id="IPR041401">
    <property type="entry name" value="TseB-like_dom"/>
</dbReference>
<dbReference type="SUPFAM" id="SSF54403">
    <property type="entry name" value="Cystatin/monellin"/>
    <property type="match status" value="2"/>
</dbReference>
<accession>A0A1H9P5H3</accession>